<dbReference type="STRING" id="2880.D8LH99"/>
<proteinExistence type="predicted"/>
<evidence type="ECO:0000313" key="11">
    <source>
        <dbReference type="EMBL" id="CBN74318.1"/>
    </source>
</evidence>
<evidence type="ECO:0000256" key="5">
    <source>
        <dbReference type="ARBA" id="ARBA00023065"/>
    </source>
</evidence>
<dbReference type="SMART" id="SM00248">
    <property type="entry name" value="ANK"/>
    <property type="match status" value="3"/>
</dbReference>
<dbReference type="SUPFAM" id="SSF48403">
    <property type="entry name" value="Ankyrin repeat"/>
    <property type="match status" value="1"/>
</dbReference>
<feature type="transmembrane region" description="Helical" evidence="9">
    <location>
        <begin position="1279"/>
        <end position="1301"/>
    </location>
</feature>
<keyword evidence="11" id="KW-0675">Receptor</keyword>
<keyword evidence="7" id="KW-0407">Ion channel</keyword>
<feature type="region of interest" description="Disordered" evidence="8">
    <location>
        <begin position="934"/>
        <end position="980"/>
    </location>
</feature>
<feature type="transmembrane region" description="Helical" evidence="9">
    <location>
        <begin position="1121"/>
        <end position="1140"/>
    </location>
</feature>
<feature type="transmembrane region" description="Helical" evidence="9">
    <location>
        <begin position="1395"/>
        <end position="1419"/>
    </location>
</feature>
<comment type="subcellular location">
    <subcellularLocation>
        <location evidence="1">Membrane</location>
        <topology evidence="1">Multi-pass membrane protein</topology>
    </subcellularLocation>
</comment>
<dbReference type="InterPro" id="IPR002110">
    <property type="entry name" value="Ankyrin_rpt"/>
</dbReference>
<dbReference type="eggNOG" id="KOG3676">
    <property type="taxonomic scope" value="Eukaryota"/>
</dbReference>
<dbReference type="InParanoid" id="D8LH99"/>
<keyword evidence="5" id="KW-0406">Ion transport</keyword>
<evidence type="ECO:0000256" key="9">
    <source>
        <dbReference type="SAM" id="Phobius"/>
    </source>
</evidence>
<feature type="domain" description="Ion transport" evidence="10">
    <location>
        <begin position="1011"/>
        <end position="1312"/>
    </location>
</feature>
<dbReference type="TCDB" id="1.A.4.3.5">
    <property type="family name" value="the transient receptor potential ca2+/cation channel (trp-cc) family"/>
</dbReference>
<keyword evidence="2" id="KW-0813">Transport</keyword>
<feature type="compositionally biased region" description="Pro residues" evidence="8">
    <location>
        <begin position="945"/>
        <end position="956"/>
    </location>
</feature>
<dbReference type="Gene3D" id="1.25.40.20">
    <property type="entry name" value="Ankyrin repeat-containing domain"/>
    <property type="match status" value="2"/>
</dbReference>
<dbReference type="GO" id="GO:0005886">
    <property type="term" value="C:plasma membrane"/>
    <property type="evidence" value="ECO:0007669"/>
    <property type="project" value="TreeGrafter"/>
</dbReference>
<evidence type="ECO:0000256" key="3">
    <source>
        <dbReference type="ARBA" id="ARBA00022692"/>
    </source>
</evidence>
<keyword evidence="4 9" id="KW-1133">Transmembrane helix</keyword>
<evidence type="ECO:0000313" key="12">
    <source>
        <dbReference type="Proteomes" id="UP000002630"/>
    </source>
</evidence>
<dbReference type="GO" id="GO:0034703">
    <property type="term" value="C:cation channel complex"/>
    <property type="evidence" value="ECO:0007669"/>
    <property type="project" value="TreeGrafter"/>
</dbReference>
<feature type="compositionally biased region" description="Low complexity" evidence="8">
    <location>
        <begin position="957"/>
        <end position="969"/>
    </location>
</feature>
<dbReference type="Proteomes" id="UP000002630">
    <property type="component" value="Linkage Group LG25"/>
</dbReference>
<gene>
    <name evidence="11" type="ORF">Esi_0019_0117</name>
</gene>
<feature type="region of interest" description="Disordered" evidence="8">
    <location>
        <begin position="164"/>
        <end position="183"/>
    </location>
</feature>
<dbReference type="EMBL" id="FN649750">
    <property type="protein sequence ID" value="CBN74318.1"/>
    <property type="molecule type" value="Genomic_DNA"/>
</dbReference>
<feature type="compositionally biased region" description="Polar residues" evidence="8">
    <location>
        <begin position="172"/>
        <end position="183"/>
    </location>
</feature>
<name>D8LH99_ECTSI</name>
<feature type="compositionally biased region" description="Basic residues" evidence="8">
    <location>
        <begin position="1064"/>
        <end position="1074"/>
    </location>
</feature>
<dbReference type="EMBL" id="FN648364">
    <property type="protein sequence ID" value="CBN74318.1"/>
    <property type="molecule type" value="Genomic_DNA"/>
</dbReference>
<keyword evidence="12" id="KW-1185">Reference proteome</keyword>
<feature type="compositionally biased region" description="Basic and acidic residues" evidence="8">
    <location>
        <begin position="1626"/>
        <end position="1635"/>
    </location>
</feature>
<dbReference type="GO" id="GO:0070679">
    <property type="term" value="F:inositol 1,4,5 trisphosphate binding"/>
    <property type="evidence" value="ECO:0007669"/>
    <property type="project" value="TreeGrafter"/>
</dbReference>
<dbReference type="InterPro" id="IPR002153">
    <property type="entry name" value="TRPC_channel"/>
</dbReference>
<evidence type="ECO:0000256" key="6">
    <source>
        <dbReference type="ARBA" id="ARBA00023136"/>
    </source>
</evidence>
<evidence type="ECO:0000256" key="7">
    <source>
        <dbReference type="ARBA" id="ARBA00023303"/>
    </source>
</evidence>
<protein>
    <submittedName>
        <fullName evidence="11">Ankyrin Repeat Transient Receptor Potential Channel</fullName>
    </submittedName>
</protein>
<dbReference type="PANTHER" id="PTHR10117">
    <property type="entry name" value="TRANSIENT RECEPTOR POTENTIAL CHANNEL"/>
    <property type="match status" value="1"/>
</dbReference>
<evidence type="ECO:0000256" key="8">
    <source>
        <dbReference type="SAM" id="MobiDB-lite"/>
    </source>
</evidence>
<feature type="transmembrane region" description="Helical" evidence="9">
    <location>
        <begin position="1010"/>
        <end position="1030"/>
    </location>
</feature>
<evidence type="ECO:0000256" key="4">
    <source>
        <dbReference type="ARBA" id="ARBA00022989"/>
    </source>
</evidence>
<dbReference type="GO" id="GO:0015279">
    <property type="term" value="F:store-operated calcium channel activity"/>
    <property type="evidence" value="ECO:0007669"/>
    <property type="project" value="TreeGrafter"/>
</dbReference>
<dbReference type="Gene3D" id="1.10.287.70">
    <property type="match status" value="1"/>
</dbReference>
<feature type="region of interest" description="Disordered" evidence="8">
    <location>
        <begin position="295"/>
        <end position="314"/>
    </location>
</feature>
<feature type="compositionally biased region" description="Low complexity" evidence="8">
    <location>
        <begin position="1704"/>
        <end position="1724"/>
    </location>
</feature>
<organism evidence="11 12">
    <name type="scientific">Ectocarpus siliculosus</name>
    <name type="common">Brown alga</name>
    <name type="synonym">Conferva siliculosa</name>
    <dbReference type="NCBI Taxonomy" id="2880"/>
    <lineage>
        <taxon>Eukaryota</taxon>
        <taxon>Sar</taxon>
        <taxon>Stramenopiles</taxon>
        <taxon>Ochrophyta</taxon>
        <taxon>PX clade</taxon>
        <taxon>Phaeophyceae</taxon>
        <taxon>Ectocarpales</taxon>
        <taxon>Ectocarpaceae</taxon>
        <taxon>Ectocarpus</taxon>
    </lineage>
</organism>
<dbReference type="InterPro" id="IPR005821">
    <property type="entry name" value="Ion_trans_dom"/>
</dbReference>
<feature type="transmembrane region" description="Helical" evidence="9">
    <location>
        <begin position="1146"/>
        <end position="1168"/>
    </location>
</feature>
<feature type="compositionally biased region" description="Polar residues" evidence="8">
    <location>
        <begin position="1076"/>
        <end position="1088"/>
    </location>
</feature>
<keyword evidence="3 9" id="KW-0812">Transmembrane</keyword>
<feature type="region of interest" description="Disordered" evidence="8">
    <location>
        <begin position="1432"/>
        <end position="1470"/>
    </location>
</feature>
<feature type="region of interest" description="Disordered" evidence="8">
    <location>
        <begin position="1063"/>
        <end position="1089"/>
    </location>
</feature>
<feature type="transmembrane region" description="Helical" evidence="9">
    <location>
        <begin position="1491"/>
        <end position="1524"/>
    </location>
</feature>
<feature type="compositionally biased region" description="Acidic residues" evidence="8">
    <location>
        <begin position="1432"/>
        <end position="1446"/>
    </location>
</feature>
<dbReference type="InterPro" id="IPR036770">
    <property type="entry name" value="Ankyrin_rpt-contain_sf"/>
</dbReference>
<evidence type="ECO:0000256" key="2">
    <source>
        <dbReference type="ARBA" id="ARBA00022448"/>
    </source>
</evidence>
<keyword evidence="6 9" id="KW-0472">Membrane</keyword>
<feature type="compositionally biased region" description="Gly residues" evidence="8">
    <location>
        <begin position="1670"/>
        <end position="1680"/>
    </location>
</feature>
<reference evidence="11 12" key="1">
    <citation type="journal article" date="2010" name="Nature">
        <title>The Ectocarpus genome and the independent evolution of multicellularity in brown algae.</title>
        <authorList>
            <person name="Cock J.M."/>
            <person name="Sterck L."/>
            <person name="Rouze P."/>
            <person name="Scornet D."/>
            <person name="Allen A.E."/>
            <person name="Amoutzias G."/>
            <person name="Anthouard V."/>
            <person name="Artiguenave F."/>
            <person name="Aury J.M."/>
            <person name="Badger J.H."/>
            <person name="Beszteri B."/>
            <person name="Billiau K."/>
            <person name="Bonnet E."/>
            <person name="Bothwell J.H."/>
            <person name="Bowler C."/>
            <person name="Boyen C."/>
            <person name="Brownlee C."/>
            <person name="Carrano C.J."/>
            <person name="Charrier B."/>
            <person name="Cho G.Y."/>
            <person name="Coelho S.M."/>
            <person name="Collen J."/>
            <person name="Corre E."/>
            <person name="Da Silva C."/>
            <person name="Delage L."/>
            <person name="Delaroque N."/>
            <person name="Dittami S.M."/>
            <person name="Doulbeau S."/>
            <person name="Elias M."/>
            <person name="Farnham G."/>
            <person name="Gachon C.M."/>
            <person name="Gschloessl B."/>
            <person name="Heesch S."/>
            <person name="Jabbari K."/>
            <person name="Jubin C."/>
            <person name="Kawai H."/>
            <person name="Kimura K."/>
            <person name="Kloareg B."/>
            <person name="Kupper F.C."/>
            <person name="Lang D."/>
            <person name="Le Bail A."/>
            <person name="Leblanc C."/>
            <person name="Lerouge P."/>
            <person name="Lohr M."/>
            <person name="Lopez P.J."/>
            <person name="Martens C."/>
            <person name="Maumus F."/>
            <person name="Michel G."/>
            <person name="Miranda-Saavedra D."/>
            <person name="Morales J."/>
            <person name="Moreau H."/>
            <person name="Motomura T."/>
            <person name="Nagasato C."/>
            <person name="Napoli C.A."/>
            <person name="Nelson D.R."/>
            <person name="Nyvall-Collen P."/>
            <person name="Peters A.F."/>
            <person name="Pommier C."/>
            <person name="Potin P."/>
            <person name="Poulain J."/>
            <person name="Quesneville H."/>
            <person name="Read B."/>
            <person name="Rensing S.A."/>
            <person name="Ritter A."/>
            <person name="Rousvoal S."/>
            <person name="Samanta M."/>
            <person name="Samson G."/>
            <person name="Schroeder D.C."/>
            <person name="Segurens B."/>
            <person name="Strittmatter M."/>
            <person name="Tonon T."/>
            <person name="Tregear J.W."/>
            <person name="Valentin K."/>
            <person name="von Dassow P."/>
            <person name="Yamagishi T."/>
            <person name="Van de Peer Y."/>
            <person name="Wincker P."/>
        </authorList>
    </citation>
    <scope>NUCLEOTIDE SEQUENCE [LARGE SCALE GENOMIC DNA]</scope>
    <source>
        <strain evidence="12">Ec32 / CCAP1310/4</strain>
    </source>
</reference>
<feature type="transmembrane region" description="Helical" evidence="9">
    <location>
        <begin position="1189"/>
        <end position="1211"/>
    </location>
</feature>
<feature type="compositionally biased region" description="Acidic residues" evidence="8">
    <location>
        <begin position="1453"/>
        <end position="1467"/>
    </location>
</feature>
<evidence type="ECO:0000259" key="10">
    <source>
        <dbReference type="Pfam" id="PF00520"/>
    </source>
</evidence>
<dbReference type="OrthoDB" id="301415at2759"/>
<accession>D8LH99</accession>
<dbReference type="PANTHER" id="PTHR10117:SF54">
    <property type="entry name" value="TRANSIENT RECEPTOR POTENTIAL-GAMMA PROTEIN"/>
    <property type="match status" value="1"/>
</dbReference>
<sequence length="1724" mass="191556">MYHLRRHIRNPEMGVEKGWKLVKDELGENLESILDEALLSKCPEDGQNLLMYAAAHGNEEWFLHLIDHIRSQLGIPALVTELREIDIDGCPLLFHAASSNCKYSCFRTAKYIILSVLGKGELVQQFELVDGLGRGILMHAARSNHVDNFKEVFNRCREVADRMRPHDEPTVGGQTESLDPQLPATDTASADIGLLREVLGKADRIGKNCLHHAAEAGSYAVLHEVVKLCCSVYEEMNTADIMGRTPIMYVLRNDSCRGQEQQGSTLALKEESLRKKFHELYEALQDATCPQDTPVKTGWMEPSRVPPPSLAVPKGTRVDTRAVTELMHAARGGLVSLELALNKLPLASRNIAEGGFTVALDNALAVNMTIGNTQEQSHRTKAWGWALLLAAAAKLGDIDVLYHVLLAIKKGKFTLVKHGENDHDFRLAKVERPAGGGWVELPRGDRVQEAVRAINTRGKSVFSYAILSGRTDAMELVYDLVRGLFGDKTSQTWDTLSGKTNKSSSLTCAASASMEADNHGITMFDKVFSLLQQQTDDRLLVQRQLSPRFAMPHRGKGKVKISPLVGAAFSSNWILFRKVYDTYEEWTGHRWWRQQVLAQIPSGPPRRRSVLELQEMHDCEDDIPALIIRGAWSIPAVMWRDIVKAYQRAQLCSPDATSRGVPQPLRINPLPSWRDEFKGYSRRAVKEAAKRGTFRSLRDLVQEGFPLHEHHIPALLENIGDHEKDIIETILATVTNASNPFAMGAGLSRTLRTSEVDHPMHQLGLRRLQSIIDDFTMELLDKLPRTVRGMGMELIGGHQPITFGEGFHQGKHHRLGNLAGFIAVQWFLEPRVLLGDVAVENRYKEPDYIDPLRRALDRGSKGLYKYDDFETYKLSEILSTPVKPPTANQEGEQSPAQKEGFISMTFLLRLLQGWDHRDPKRRCNFPSRVFRAKGQEASGAQAPQAPAPPAPVPPVQPVSAAANAQAPASRPEPPNQWRIPHSTMLPGLQFSLAGIQGKPETFYKVPVIRFAFEIFSYLVMLVLFCFSVLLKEHDSIPWGEVTFYVFAAGLLWREILEFRDGMPARRHKPPKRQVSKNDGSTRTGSEQPLSFPRISRLGTGNRFNRMVSAFTRYVFYDTWNFLDTSTIGCILVAFIFRMIALDDKFFLFHAQFFYALSAPLLFSRLLVLSQIDATLGPMTQVIWRMMSHTLRFSAFIAMVMLSFALAFHAVFHTCGEYSEPQCTLDDDDAFPLRDAFGTFGDSFVTVFTYALGGPDFEAFQLAGSDCRCDLPEGARNAGIFLLVVYMITMTVVLLNLLIAVLSTTHGKVYANAEKEFHHARARLIYQSARVVSRSRPPPPLNLIKLVCGILLDAGTEVWRVGVWVTRGRSQARMLKPFSTTHQWKTLEGGLQRLEFAFTFGVAAVGLSTILWIVSVPWVAWCLHRLVHKAEEETEAEAEANEPDDDGSSTSERDDGDDHDDDGDDVDDDKEKPHLGYFRRFLSGIKSMCSLLVAMVAASFLCLLYIFATMILWAVGIWMVVTWVYSNWDKKNGDMPEPMPGQEDGHHWKRAWELASLRNQGARANRGQAHFHIAPLLKSKTGLDMQHLAQLTKNRHDESNSEAKLIEVDQKLPYFAIDLGHLQKLAKEKTEKKRTSDPATTMTRDNRVVGGAPTRGEGGSPGYSDVKAVGSGSGGAEGGIGDDASNTGSGGIKGGGDDGDGGATGETPSSTAPAPASAANAAPSS</sequence>
<dbReference type="Pfam" id="PF00520">
    <property type="entry name" value="Ion_trans"/>
    <property type="match status" value="1"/>
</dbReference>
<feature type="region of interest" description="Disordered" evidence="8">
    <location>
        <begin position="1626"/>
        <end position="1724"/>
    </location>
</feature>
<evidence type="ECO:0000256" key="1">
    <source>
        <dbReference type="ARBA" id="ARBA00004141"/>
    </source>
</evidence>
<dbReference type="GO" id="GO:0051480">
    <property type="term" value="P:regulation of cytosolic calcium ion concentration"/>
    <property type="evidence" value="ECO:0007669"/>
    <property type="project" value="TreeGrafter"/>
</dbReference>